<organism evidence="1 2">
    <name type="scientific">Podospora bellae-mahoneyi</name>
    <dbReference type="NCBI Taxonomy" id="2093777"/>
    <lineage>
        <taxon>Eukaryota</taxon>
        <taxon>Fungi</taxon>
        <taxon>Dikarya</taxon>
        <taxon>Ascomycota</taxon>
        <taxon>Pezizomycotina</taxon>
        <taxon>Sordariomycetes</taxon>
        <taxon>Sordariomycetidae</taxon>
        <taxon>Sordariales</taxon>
        <taxon>Podosporaceae</taxon>
        <taxon>Podospora</taxon>
    </lineage>
</organism>
<proteinExistence type="predicted"/>
<dbReference type="EMBL" id="JAFFGZ010000001">
    <property type="protein sequence ID" value="KAK4647867.1"/>
    <property type="molecule type" value="Genomic_DNA"/>
</dbReference>
<name>A0ABR0FX07_9PEZI</name>
<dbReference type="RefSeq" id="XP_062736843.1">
    <property type="nucleotide sequence ID" value="XM_062873771.1"/>
</dbReference>
<evidence type="ECO:0000313" key="2">
    <source>
        <dbReference type="Proteomes" id="UP001322138"/>
    </source>
</evidence>
<comment type="caution">
    <text evidence="1">The sequence shown here is derived from an EMBL/GenBank/DDBJ whole genome shotgun (WGS) entry which is preliminary data.</text>
</comment>
<sequence>MQVHSKGKTVWYHVSETGTLCRSPSQFTLRKKSISTSTKHWMAYQLSRTDRGFVRSTVNSVWRISYCPEVNNCRSSFPKLPARTPRNLHLNYDLIAPRTNATPKTLHLRTGPWPKSPILLTAGFISRVFFLTVSAHGNIPSNLSSEVAPCRNDDHNPTSYTHNYPHKTHQIWEYGRNKIVPHPAGMPLARQCDSQARQDRTWRVTE</sequence>
<dbReference type="Proteomes" id="UP001322138">
    <property type="component" value="Unassembled WGS sequence"/>
</dbReference>
<protein>
    <submittedName>
        <fullName evidence="1">Uncharacterized protein</fullName>
    </submittedName>
</protein>
<keyword evidence="2" id="KW-1185">Reference proteome</keyword>
<reference evidence="1 2" key="1">
    <citation type="journal article" date="2023" name="bioRxiv">
        <title>High-quality genome assemblies of four members of thePodospora anserinaspecies complex.</title>
        <authorList>
            <person name="Ament-Velasquez S.L."/>
            <person name="Vogan A.A."/>
            <person name="Wallerman O."/>
            <person name="Hartmann F."/>
            <person name="Gautier V."/>
            <person name="Silar P."/>
            <person name="Giraud T."/>
            <person name="Johannesson H."/>
        </authorList>
    </citation>
    <scope>NUCLEOTIDE SEQUENCE [LARGE SCALE GENOMIC DNA]</scope>
    <source>
        <strain evidence="1 2">CBS 112042</strain>
    </source>
</reference>
<accession>A0ABR0FX07</accession>
<gene>
    <name evidence="1" type="ORF">QC761_105195</name>
</gene>
<evidence type="ECO:0000313" key="1">
    <source>
        <dbReference type="EMBL" id="KAK4647867.1"/>
    </source>
</evidence>
<dbReference type="GeneID" id="87893253"/>